<dbReference type="OrthoDB" id="1752268at2759"/>
<gene>
    <name evidence="1" type="ORF">Cgig2_007367</name>
</gene>
<comment type="caution">
    <text evidence="1">The sequence shown here is derived from an EMBL/GenBank/DDBJ whole genome shotgun (WGS) entry which is preliminary data.</text>
</comment>
<evidence type="ECO:0000313" key="1">
    <source>
        <dbReference type="EMBL" id="KAJ8451884.1"/>
    </source>
</evidence>
<dbReference type="EMBL" id="JAKOGI010000007">
    <property type="protein sequence ID" value="KAJ8451884.1"/>
    <property type="molecule type" value="Genomic_DNA"/>
</dbReference>
<dbReference type="Proteomes" id="UP001153076">
    <property type="component" value="Unassembled WGS sequence"/>
</dbReference>
<accession>A0A9Q1KZR5</accession>
<name>A0A9Q1KZR5_9CARY</name>
<sequence>MAARELKPLVGPTMTFSSEDMRPLQTPQNDALVIQLKVAIAMVRRVLVDIGSFVDIITLECPKKLQYNKKDLKTVETLIVGATASGEPLENDYFTWLFYSATMNCKGLPIQFLRPAIMGTRVGLLQFGHDETESKSLLFTALFDSVMTRLSRIPFNLAVTMSFKPLPFGYDKAKLESFRFGCGDIFHSATVASSIWLR</sequence>
<evidence type="ECO:0000313" key="2">
    <source>
        <dbReference type="Proteomes" id="UP001153076"/>
    </source>
</evidence>
<dbReference type="AlphaFoldDB" id="A0A9Q1KZR5"/>
<reference evidence="1" key="1">
    <citation type="submission" date="2022-04" db="EMBL/GenBank/DDBJ databases">
        <title>Carnegiea gigantea Genome sequencing and assembly v2.</title>
        <authorList>
            <person name="Copetti D."/>
            <person name="Sanderson M.J."/>
            <person name="Burquez A."/>
            <person name="Wojciechowski M.F."/>
        </authorList>
    </citation>
    <scope>NUCLEOTIDE SEQUENCE</scope>
    <source>
        <strain evidence="1">SGP5-SGP5p</strain>
        <tissue evidence="1">Aerial part</tissue>
    </source>
</reference>
<proteinExistence type="predicted"/>
<organism evidence="1 2">
    <name type="scientific">Carnegiea gigantea</name>
    <dbReference type="NCBI Taxonomy" id="171969"/>
    <lineage>
        <taxon>Eukaryota</taxon>
        <taxon>Viridiplantae</taxon>
        <taxon>Streptophyta</taxon>
        <taxon>Embryophyta</taxon>
        <taxon>Tracheophyta</taxon>
        <taxon>Spermatophyta</taxon>
        <taxon>Magnoliopsida</taxon>
        <taxon>eudicotyledons</taxon>
        <taxon>Gunneridae</taxon>
        <taxon>Pentapetalae</taxon>
        <taxon>Caryophyllales</taxon>
        <taxon>Cactineae</taxon>
        <taxon>Cactaceae</taxon>
        <taxon>Cactoideae</taxon>
        <taxon>Echinocereeae</taxon>
        <taxon>Carnegiea</taxon>
    </lineage>
</organism>
<keyword evidence="2" id="KW-1185">Reference proteome</keyword>
<protein>
    <submittedName>
        <fullName evidence="1">Uncharacterized protein</fullName>
    </submittedName>
</protein>